<evidence type="ECO:0000256" key="1">
    <source>
        <dbReference type="SAM" id="SignalP"/>
    </source>
</evidence>
<feature type="signal peptide" evidence="1">
    <location>
        <begin position="1"/>
        <end position="24"/>
    </location>
</feature>
<feature type="domain" description="Cell wall hydrolase SleB" evidence="2">
    <location>
        <begin position="109"/>
        <end position="218"/>
    </location>
</feature>
<gene>
    <name evidence="3" type="ORF">EV662_102408</name>
</gene>
<keyword evidence="4" id="KW-1185">Reference proteome</keyword>
<dbReference type="GO" id="GO:0016787">
    <property type="term" value="F:hydrolase activity"/>
    <property type="evidence" value="ECO:0007669"/>
    <property type="project" value="UniProtKB-KW"/>
</dbReference>
<evidence type="ECO:0000313" key="4">
    <source>
        <dbReference type="Proteomes" id="UP000294835"/>
    </source>
</evidence>
<evidence type="ECO:0000259" key="2">
    <source>
        <dbReference type="Pfam" id="PF07486"/>
    </source>
</evidence>
<dbReference type="InterPro" id="IPR011105">
    <property type="entry name" value="Cell_wall_hydrolase_SleB"/>
</dbReference>
<evidence type="ECO:0000313" key="3">
    <source>
        <dbReference type="EMBL" id="TCP43212.1"/>
    </source>
</evidence>
<dbReference type="Proteomes" id="UP000294835">
    <property type="component" value="Unassembled WGS sequence"/>
</dbReference>
<dbReference type="InterPro" id="IPR042047">
    <property type="entry name" value="SleB_dom1"/>
</dbReference>
<organism evidence="3 4">
    <name type="scientific">Rhodovulum marinum</name>
    <dbReference type="NCBI Taxonomy" id="320662"/>
    <lineage>
        <taxon>Bacteria</taxon>
        <taxon>Pseudomonadati</taxon>
        <taxon>Pseudomonadota</taxon>
        <taxon>Alphaproteobacteria</taxon>
        <taxon>Rhodobacterales</taxon>
        <taxon>Paracoccaceae</taxon>
        <taxon>Rhodovulum</taxon>
    </lineage>
</organism>
<reference evidence="3 4" key="1">
    <citation type="submission" date="2019-03" db="EMBL/GenBank/DDBJ databases">
        <title>Genomic Encyclopedia of Type Strains, Phase IV (KMG-IV): sequencing the most valuable type-strain genomes for metagenomic binning, comparative biology and taxonomic classification.</title>
        <authorList>
            <person name="Goeker M."/>
        </authorList>
    </citation>
    <scope>NUCLEOTIDE SEQUENCE [LARGE SCALE GENOMIC DNA]</scope>
    <source>
        <strain evidence="3 4">DSM 18063</strain>
    </source>
</reference>
<proteinExistence type="predicted"/>
<dbReference type="Pfam" id="PF07486">
    <property type="entry name" value="Hydrolase_2"/>
    <property type="match status" value="1"/>
</dbReference>
<keyword evidence="1" id="KW-0732">Signal</keyword>
<comment type="caution">
    <text evidence="3">The sequence shown here is derived from an EMBL/GenBank/DDBJ whole genome shotgun (WGS) entry which is preliminary data.</text>
</comment>
<feature type="chain" id="PRO_5020437269" evidence="1">
    <location>
        <begin position="25"/>
        <end position="229"/>
    </location>
</feature>
<sequence length="229" mass="24710">MGIVTVRAAGLAAALALSAGVSHAEMTGSHSNDPTAMLGENLTRLLGAERSALKSVGERRLKRLANRKTSKEAAATPRYDAAWLAAQPRARGGAQWECLTEALYFEARGETVKGQFAVAEVILNRVASPAYPDSVCGVVHQGTGKRYQCQFTYTCDGHAEVVREPAVYDRLGKIARVMLDGAPRPLTKGATHYHTSAVNPRWASRFPRTATIGVHHFYRQPGAQVVAQN</sequence>
<accession>A0A4R2Q3D2</accession>
<protein>
    <submittedName>
        <fullName evidence="3">Cell wall hydrolase</fullName>
    </submittedName>
</protein>
<dbReference type="AlphaFoldDB" id="A0A4R2Q3D2"/>
<keyword evidence="3" id="KW-0378">Hydrolase</keyword>
<dbReference type="EMBL" id="SLXP01000002">
    <property type="protein sequence ID" value="TCP43212.1"/>
    <property type="molecule type" value="Genomic_DNA"/>
</dbReference>
<name>A0A4R2Q3D2_9RHOB</name>
<dbReference type="Gene3D" id="1.10.10.2520">
    <property type="entry name" value="Cell wall hydrolase SleB, domain 1"/>
    <property type="match status" value="1"/>
</dbReference>